<evidence type="ECO:0000256" key="1">
    <source>
        <dbReference type="ARBA" id="ARBA00010641"/>
    </source>
</evidence>
<keyword evidence="2" id="KW-0805">Transcription regulation</keyword>
<dbReference type="NCBIfam" id="TIGR02937">
    <property type="entry name" value="sigma70-ECF"/>
    <property type="match status" value="1"/>
</dbReference>
<feature type="domain" description="RNA polymerase sigma-70 region 2" evidence="5">
    <location>
        <begin position="12"/>
        <end position="80"/>
    </location>
</feature>
<evidence type="ECO:0000313" key="6">
    <source>
        <dbReference type="EMBL" id="EMI58062.1"/>
    </source>
</evidence>
<dbReference type="Gene3D" id="1.10.10.10">
    <property type="entry name" value="Winged helix-like DNA-binding domain superfamily/Winged helix DNA-binding domain"/>
    <property type="match status" value="1"/>
</dbReference>
<gene>
    <name evidence="6" type="ORF">RSSM_00487</name>
</gene>
<sequence length="172" mass="19883">MLAGDTDAFRLLVREYRLMIRSYVGSQLHRSDETDDLSQEVFMSAYRNLDQFDLDGDFGAWLRGIARNKLLMYFRTTQRRSQRESKFREEVAQLLEHDLEKIFVRQNNFAIEALLRCISKLPDRMRHVVRAGLEGTKAAALAEELSTSLGAIYNLNYRASSLLRECVKAEIG</sequence>
<dbReference type="GO" id="GO:0006352">
    <property type="term" value="P:DNA-templated transcription initiation"/>
    <property type="evidence" value="ECO:0007669"/>
    <property type="project" value="InterPro"/>
</dbReference>
<dbReference type="InterPro" id="IPR039425">
    <property type="entry name" value="RNA_pol_sigma-70-like"/>
</dbReference>
<evidence type="ECO:0000313" key="7">
    <source>
        <dbReference type="Proteomes" id="UP000011885"/>
    </source>
</evidence>
<dbReference type="Proteomes" id="UP000011885">
    <property type="component" value="Unassembled WGS sequence"/>
</dbReference>
<dbReference type="InterPro" id="IPR007627">
    <property type="entry name" value="RNA_pol_sigma70_r2"/>
</dbReference>
<dbReference type="InterPro" id="IPR036388">
    <property type="entry name" value="WH-like_DNA-bd_sf"/>
</dbReference>
<accession>M5U9D5</accession>
<dbReference type="PATRIC" id="fig|1263870.3.peg.532"/>
<keyword evidence="7" id="KW-1185">Reference proteome</keyword>
<dbReference type="InterPro" id="IPR013324">
    <property type="entry name" value="RNA_pol_sigma_r3/r4-like"/>
</dbReference>
<reference evidence="6 7" key="1">
    <citation type="journal article" date="2013" name="Mar. Genomics">
        <title>Expression of sulfatases in Rhodopirellula baltica and the diversity of sulfatases in the genus Rhodopirellula.</title>
        <authorList>
            <person name="Wegner C.E."/>
            <person name="Richter-Heitmann T."/>
            <person name="Klindworth A."/>
            <person name="Klockow C."/>
            <person name="Richter M."/>
            <person name="Achstetter T."/>
            <person name="Glockner F.O."/>
            <person name="Harder J."/>
        </authorList>
    </citation>
    <scope>NUCLEOTIDE SEQUENCE [LARGE SCALE GENOMIC DNA]</scope>
    <source>
        <strain evidence="6 7">SM41</strain>
    </source>
</reference>
<dbReference type="SUPFAM" id="SSF88946">
    <property type="entry name" value="Sigma2 domain of RNA polymerase sigma factors"/>
    <property type="match status" value="1"/>
</dbReference>
<protein>
    <submittedName>
        <fullName evidence="6">RNA polymerase sigma-70 ECF-like, Rhodopirellula baltica</fullName>
    </submittedName>
</protein>
<dbReference type="AlphaFoldDB" id="M5U9D5"/>
<dbReference type="PANTHER" id="PTHR43133">
    <property type="entry name" value="RNA POLYMERASE ECF-TYPE SIGMA FACTO"/>
    <property type="match status" value="1"/>
</dbReference>
<evidence type="ECO:0000259" key="5">
    <source>
        <dbReference type="Pfam" id="PF04542"/>
    </source>
</evidence>
<keyword evidence="3" id="KW-0731">Sigma factor</keyword>
<dbReference type="InterPro" id="IPR014284">
    <property type="entry name" value="RNA_pol_sigma-70_dom"/>
</dbReference>
<comment type="caution">
    <text evidence="6">The sequence shown here is derived from an EMBL/GenBank/DDBJ whole genome shotgun (WGS) entry which is preliminary data.</text>
</comment>
<dbReference type="Pfam" id="PF04542">
    <property type="entry name" value="Sigma70_r2"/>
    <property type="match status" value="1"/>
</dbReference>
<evidence type="ECO:0000256" key="3">
    <source>
        <dbReference type="ARBA" id="ARBA00023082"/>
    </source>
</evidence>
<evidence type="ECO:0000256" key="4">
    <source>
        <dbReference type="ARBA" id="ARBA00023163"/>
    </source>
</evidence>
<evidence type="ECO:0000256" key="2">
    <source>
        <dbReference type="ARBA" id="ARBA00023015"/>
    </source>
</evidence>
<comment type="similarity">
    <text evidence="1">Belongs to the sigma-70 factor family. ECF subfamily.</text>
</comment>
<name>M5U9D5_9BACT</name>
<dbReference type="SUPFAM" id="SSF88659">
    <property type="entry name" value="Sigma3 and sigma4 domains of RNA polymerase sigma factors"/>
    <property type="match status" value="1"/>
</dbReference>
<dbReference type="Gene3D" id="1.10.1740.10">
    <property type="match status" value="1"/>
</dbReference>
<dbReference type="GO" id="GO:0016987">
    <property type="term" value="F:sigma factor activity"/>
    <property type="evidence" value="ECO:0007669"/>
    <property type="project" value="UniProtKB-KW"/>
</dbReference>
<dbReference type="EMBL" id="ANOH01000047">
    <property type="protein sequence ID" value="EMI58062.1"/>
    <property type="molecule type" value="Genomic_DNA"/>
</dbReference>
<dbReference type="PANTHER" id="PTHR43133:SF51">
    <property type="entry name" value="RNA POLYMERASE SIGMA FACTOR"/>
    <property type="match status" value="1"/>
</dbReference>
<dbReference type="InterPro" id="IPR013325">
    <property type="entry name" value="RNA_pol_sigma_r2"/>
</dbReference>
<proteinExistence type="inferred from homology"/>
<keyword evidence="4" id="KW-0804">Transcription</keyword>
<organism evidence="6 7">
    <name type="scientific">Rhodopirellula sallentina SM41</name>
    <dbReference type="NCBI Taxonomy" id="1263870"/>
    <lineage>
        <taxon>Bacteria</taxon>
        <taxon>Pseudomonadati</taxon>
        <taxon>Planctomycetota</taxon>
        <taxon>Planctomycetia</taxon>
        <taxon>Pirellulales</taxon>
        <taxon>Pirellulaceae</taxon>
        <taxon>Rhodopirellula</taxon>
    </lineage>
</organism>